<name>A0A1N7KP05_9BACT</name>
<feature type="transmembrane region" description="Helical" evidence="7">
    <location>
        <begin position="217"/>
        <end position="241"/>
    </location>
</feature>
<dbReference type="PANTHER" id="PTHR36838:SF1">
    <property type="entry name" value="SLR1864 PROTEIN"/>
    <property type="match status" value="1"/>
</dbReference>
<keyword evidence="2" id="KW-0813">Transport</keyword>
<organism evidence="8 9">
    <name type="scientific">Belliella pelovolcani</name>
    <dbReference type="NCBI Taxonomy" id="529505"/>
    <lineage>
        <taxon>Bacteria</taxon>
        <taxon>Pseudomonadati</taxon>
        <taxon>Bacteroidota</taxon>
        <taxon>Cytophagia</taxon>
        <taxon>Cytophagales</taxon>
        <taxon>Cyclobacteriaceae</taxon>
        <taxon>Belliella</taxon>
    </lineage>
</organism>
<keyword evidence="6 7" id="KW-0472">Membrane</keyword>
<evidence type="ECO:0000313" key="8">
    <source>
        <dbReference type="EMBL" id="SIS63308.1"/>
    </source>
</evidence>
<evidence type="ECO:0000256" key="4">
    <source>
        <dbReference type="ARBA" id="ARBA00022692"/>
    </source>
</evidence>
<evidence type="ECO:0000313" key="9">
    <source>
        <dbReference type="Proteomes" id="UP000186026"/>
    </source>
</evidence>
<evidence type="ECO:0000256" key="5">
    <source>
        <dbReference type="ARBA" id="ARBA00022989"/>
    </source>
</evidence>
<dbReference type="GO" id="GO:0055085">
    <property type="term" value="P:transmembrane transport"/>
    <property type="evidence" value="ECO:0007669"/>
    <property type="project" value="InterPro"/>
</dbReference>
<evidence type="ECO:0000256" key="7">
    <source>
        <dbReference type="SAM" id="Phobius"/>
    </source>
</evidence>
<comment type="subcellular location">
    <subcellularLocation>
        <location evidence="1">Membrane</location>
        <topology evidence="1">Multi-pass membrane protein</topology>
    </subcellularLocation>
</comment>
<keyword evidence="5 7" id="KW-1133">Transmembrane helix</keyword>
<feature type="transmembrane region" description="Helical" evidence="7">
    <location>
        <begin position="277"/>
        <end position="299"/>
    </location>
</feature>
<dbReference type="Proteomes" id="UP000186026">
    <property type="component" value="Unassembled WGS sequence"/>
</dbReference>
<dbReference type="STRING" id="529505.SAMN05421761_102235"/>
<dbReference type="PANTHER" id="PTHR36838">
    <property type="entry name" value="AUXIN EFFLUX CARRIER FAMILY PROTEIN"/>
    <property type="match status" value="1"/>
</dbReference>
<dbReference type="GO" id="GO:0016020">
    <property type="term" value="C:membrane"/>
    <property type="evidence" value="ECO:0007669"/>
    <property type="project" value="UniProtKB-SubCell"/>
</dbReference>
<dbReference type="RefSeq" id="WP_076498543.1">
    <property type="nucleotide sequence ID" value="NZ_FTOP01000002.1"/>
</dbReference>
<evidence type="ECO:0000256" key="6">
    <source>
        <dbReference type="ARBA" id="ARBA00023136"/>
    </source>
</evidence>
<feature type="transmembrane region" description="Helical" evidence="7">
    <location>
        <begin position="87"/>
        <end position="108"/>
    </location>
</feature>
<dbReference type="AlphaFoldDB" id="A0A1N7KP05"/>
<dbReference type="Pfam" id="PF03547">
    <property type="entry name" value="Mem_trans"/>
    <property type="match status" value="1"/>
</dbReference>
<keyword evidence="9" id="KW-1185">Reference proteome</keyword>
<feature type="transmembrane region" description="Helical" evidence="7">
    <location>
        <begin position="186"/>
        <end position="205"/>
    </location>
</feature>
<accession>A0A1N7KP05</accession>
<feature type="transmembrane region" description="Helical" evidence="7">
    <location>
        <begin position="57"/>
        <end position="75"/>
    </location>
</feature>
<dbReference type="OrthoDB" id="9786183at2"/>
<evidence type="ECO:0000256" key="3">
    <source>
        <dbReference type="ARBA" id="ARBA00022475"/>
    </source>
</evidence>
<reference evidence="9" key="1">
    <citation type="submission" date="2017-01" db="EMBL/GenBank/DDBJ databases">
        <authorList>
            <person name="Varghese N."/>
            <person name="Submissions S."/>
        </authorList>
    </citation>
    <scope>NUCLEOTIDE SEQUENCE [LARGE SCALE GENOMIC DNA]</scope>
    <source>
        <strain evidence="9">DSM 46698</strain>
    </source>
</reference>
<protein>
    <submittedName>
        <fullName evidence="8">Uncharacterized protein</fullName>
    </submittedName>
</protein>
<proteinExistence type="predicted"/>
<feature type="transmembrane region" description="Helical" evidence="7">
    <location>
        <begin position="247"/>
        <end position="270"/>
    </location>
</feature>
<sequence length="301" mass="33077">MDKLFLILIFLLLGLLLQRVKLLPHQTAQYLNKYLIYLVLPMLSLRLIPEISLDSSLLMPASVAWISFGLSWLLFGSLGRIFRWSLSLTGCLIITAGLANTSFVGFPIVHALYGEEALKIALIIDQAGSFIIVSSLAIIVASIHAKEKSRKRDISRKILTFPPFTFFVLALVMNLSGLRVPSELDFFFDLVAMTLTPVALIAVGLQLKVNFQAIKSTYLWLGLGYKLVIAPLVMLLLFGWILGAEGLAFQVSVIEMAMAPMITGSIIAITHDLEPKLASLLVGVGIPLSFGTVGVWYWILG</sequence>
<feature type="transmembrane region" description="Helical" evidence="7">
    <location>
        <begin position="161"/>
        <end position="180"/>
    </location>
</feature>
<keyword evidence="4 7" id="KW-0812">Transmembrane</keyword>
<evidence type="ECO:0000256" key="1">
    <source>
        <dbReference type="ARBA" id="ARBA00004141"/>
    </source>
</evidence>
<dbReference type="InterPro" id="IPR004776">
    <property type="entry name" value="Mem_transp_PIN-like"/>
</dbReference>
<feature type="transmembrane region" description="Helical" evidence="7">
    <location>
        <begin position="120"/>
        <end position="141"/>
    </location>
</feature>
<gene>
    <name evidence="8" type="ORF">SAMN05421761_102235</name>
</gene>
<evidence type="ECO:0000256" key="2">
    <source>
        <dbReference type="ARBA" id="ARBA00022448"/>
    </source>
</evidence>
<keyword evidence="3" id="KW-1003">Cell membrane</keyword>
<dbReference type="EMBL" id="FTOP01000002">
    <property type="protein sequence ID" value="SIS63308.1"/>
    <property type="molecule type" value="Genomic_DNA"/>
</dbReference>